<evidence type="ECO:0000313" key="1">
    <source>
        <dbReference type="EMBL" id="KAF2623081.1"/>
    </source>
</evidence>
<evidence type="ECO:0000313" key="2">
    <source>
        <dbReference type="Proteomes" id="UP000799754"/>
    </source>
</evidence>
<comment type="caution">
    <text evidence="1">The sequence shown here is derived from an EMBL/GenBank/DDBJ whole genome shotgun (WGS) entry which is preliminary data.</text>
</comment>
<proteinExistence type="predicted"/>
<sequence length="691" mass="78259">MLQVLWVTIGELFGGGNRSEGGVSVGVLRRSCHGYILFGSQNPYLLGYCTFLVGVAQVGPSRALTVLAYFGSQSSESHRWGTDSSAKAYHTHVLAARDAAEGAAGFIVTPPHTIAPQLLPQFLWHCTMAPSRPQRKRHLTEQGSQYEQLRLSQRRHQYREAHCVSSSTSSMSSAHPSCYSNETTEDEGEGVGAADGLIVPETPQEAEPNDPNWQQNLLEPELSSSDGERPASGQQLESEDSDVGDDYSIGRAPRVKFTAKFRSLNADKPIVGSYTTREHTNRSLRLDDLIDWAQREVQKQSPVPMTYTIAVYVYLQGQHKNSALCETIANEDDDAAFRQFLVSLQRKKLERRALRGARKTIVAEFDLHLYLQQPPHRLNSQLLQQSQQSQPIRGGDSQQSQPTVARRSATTRQLEELPAEVESLDVVAGHGLAAFTQSWRCMLSSCPNLHRTCWVDLRNGESLPGRSSRHYAVPNAAMTMWLADLNDRSCTVAEPSERVVAKLCQWREREINSRTARYMQHQQLLELQSQQQDQLSRLALTIESLTELYTAKSVSEMAHDELRKSPINCNYEEWEITHAFFEYWYQHDGDKEPYSLYVVAIARTMTGQHFSLQQLRSPHELSTRSWTQDYCWLLTVLDRMRRKINEYIESPTWETWIGAEYEWTSEATHRERTETAARESLAAMGVFDGVE</sequence>
<name>A0ACB6RMD4_9PLEO</name>
<dbReference type="EMBL" id="MU006739">
    <property type="protein sequence ID" value="KAF2623081.1"/>
    <property type="molecule type" value="Genomic_DNA"/>
</dbReference>
<accession>A0ACB6RMD4</accession>
<organism evidence="1 2">
    <name type="scientific">Macroventuria anomochaeta</name>
    <dbReference type="NCBI Taxonomy" id="301207"/>
    <lineage>
        <taxon>Eukaryota</taxon>
        <taxon>Fungi</taxon>
        <taxon>Dikarya</taxon>
        <taxon>Ascomycota</taxon>
        <taxon>Pezizomycotina</taxon>
        <taxon>Dothideomycetes</taxon>
        <taxon>Pleosporomycetidae</taxon>
        <taxon>Pleosporales</taxon>
        <taxon>Pleosporineae</taxon>
        <taxon>Didymellaceae</taxon>
        <taxon>Macroventuria</taxon>
    </lineage>
</organism>
<protein>
    <submittedName>
        <fullName evidence="1">Uncharacterized protein</fullName>
    </submittedName>
</protein>
<gene>
    <name evidence="1" type="ORF">BU25DRAFT_425102</name>
</gene>
<dbReference type="Proteomes" id="UP000799754">
    <property type="component" value="Unassembled WGS sequence"/>
</dbReference>
<reference evidence="1" key="1">
    <citation type="journal article" date="2020" name="Stud. Mycol.">
        <title>101 Dothideomycetes genomes: a test case for predicting lifestyles and emergence of pathogens.</title>
        <authorList>
            <person name="Haridas S."/>
            <person name="Albert R."/>
            <person name="Binder M."/>
            <person name="Bloem J."/>
            <person name="Labutti K."/>
            <person name="Salamov A."/>
            <person name="Andreopoulos B."/>
            <person name="Baker S."/>
            <person name="Barry K."/>
            <person name="Bills G."/>
            <person name="Bluhm B."/>
            <person name="Cannon C."/>
            <person name="Castanera R."/>
            <person name="Culley D."/>
            <person name="Daum C."/>
            <person name="Ezra D."/>
            <person name="Gonzalez J."/>
            <person name="Henrissat B."/>
            <person name="Kuo A."/>
            <person name="Liang C."/>
            <person name="Lipzen A."/>
            <person name="Lutzoni F."/>
            <person name="Magnuson J."/>
            <person name="Mondo S."/>
            <person name="Nolan M."/>
            <person name="Ohm R."/>
            <person name="Pangilinan J."/>
            <person name="Park H.-J."/>
            <person name="Ramirez L."/>
            <person name="Alfaro M."/>
            <person name="Sun H."/>
            <person name="Tritt A."/>
            <person name="Yoshinaga Y."/>
            <person name="Zwiers L.-H."/>
            <person name="Turgeon B."/>
            <person name="Goodwin S."/>
            <person name="Spatafora J."/>
            <person name="Crous P."/>
            <person name="Grigoriev I."/>
        </authorList>
    </citation>
    <scope>NUCLEOTIDE SEQUENCE</scope>
    <source>
        <strain evidence="1">CBS 525.71</strain>
    </source>
</reference>
<keyword evidence="2" id="KW-1185">Reference proteome</keyword>